<dbReference type="InterPro" id="IPR004682">
    <property type="entry name" value="TRAP_DctP"/>
</dbReference>
<accession>A0ABY4H6A0</accession>
<evidence type="ECO:0000256" key="3">
    <source>
        <dbReference type="ARBA" id="ARBA00022729"/>
    </source>
</evidence>
<reference evidence="5" key="1">
    <citation type="submission" date="2022-04" db="EMBL/GenBank/DDBJ databases">
        <title>Halobacillus sp. isolated from saltern.</title>
        <authorList>
            <person name="Won M."/>
            <person name="Lee C.-M."/>
            <person name="Woen H.-Y."/>
            <person name="Kwon S.-W."/>
        </authorList>
    </citation>
    <scope>NUCLEOTIDE SEQUENCE</scope>
    <source>
        <strain evidence="5">SSHM10-5</strain>
    </source>
</reference>
<organism evidence="5 6">
    <name type="scientific">Halobacillus amylolyticus</name>
    <dbReference type="NCBI Taxonomy" id="2932259"/>
    <lineage>
        <taxon>Bacteria</taxon>
        <taxon>Bacillati</taxon>
        <taxon>Bacillota</taxon>
        <taxon>Bacilli</taxon>
        <taxon>Bacillales</taxon>
        <taxon>Bacillaceae</taxon>
        <taxon>Halobacillus</taxon>
    </lineage>
</organism>
<feature type="chain" id="PRO_5046486218" evidence="4">
    <location>
        <begin position="20"/>
        <end position="335"/>
    </location>
</feature>
<proteinExistence type="inferred from homology"/>
<dbReference type="PANTHER" id="PTHR33376">
    <property type="match status" value="1"/>
</dbReference>
<evidence type="ECO:0000256" key="4">
    <source>
        <dbReference type="SAM" id="SignalP"/>
    </source>
</evidence>
<dbReference type="InterPro" id="IPR038404">
    <property type="entry name" value="TRAP_DctP_sf"/>
</dbReference>
<comment type="similarity">
    <text evidence="1">Belongs to the bacterial solute-binding protein 7 family.</text>
</comment>
<dbReference type="PANTHER" id="PTHR33376:SF7">
    <property type="entry name" value="C4-DICARBOXYLATE-BINDING PROTEIN DCTB"/>
    <property type="match status" value="1"/>
</dbReference>
<dbReference type="Pfam" id="PF03480">
    <property type="entry name" value="DctP"/>
    <property type="match status" value="1"/>
</dbReference>
<dbReference type="NCBIfam" id="NF037995">
    <property type="entry name" value="TRAP_S1"/>
    <property type="match status" value="1"/>
</dbReference>
<evidence type="ECO:0000313" key="5">
    <source>
        <dbReference type="EMBL" id="UOR10229.1"/>
    </source>
</evidence>
<evidence type="ECO:0000313" key="6">
    <source>
        <dbReference type="Proteomes" id="UP000830326"/>
    </source>
</evidence>
<gene>
    <name evidence="5" type="ORF">MUO15_10900</name>
</gene>
<feature type="signal peptide" evidence="4">
    <location>
        <begin position="1"/>
        <end position="19"/>
    </location>
</feature>
<protein>
    <submittedName>
        <fullName evidence="5">DctP family TRAP transporter solute-binding subunit</fullName>
    </submittedName>
</protein>
<name>A0ABY4H6A0_9BACI</name>
<evidence type="ECO:0000256" key="2">
    <source>
        <dbReference type="ARBA" id="ARBA00022448"/>
    </source>
</evidence>
<dbReference type="Proteomes" id="UP000830326">
    <property type="component" value="Chromosome"/>
</dbReference>
<dbReference type="EMBL" id="CP095075">
    <property type="protein sequence ID" value="UOR10229.1"/>
    <property type="molecule type" value="Genomic_DNA"/>
</dbReference>
<dbReference type="RefSeq" id="WP_245029235.1">
    <property type="nucleotide sequence ID" value="NZ_CP095075.1"/>
</dbReference>
<keyword evidence="2" id="KW-0813">Transport</keyword>
<dbReference type="Gene3D" id="3.40.190.170">
    <property type="entry name" value="Bacterial extracellular solute-binding protein, family 7"/>
    <property type="match status" value="1"/>
</dbReference>
<dbReference type="InterPro" id="IPR018389">
    <property type="entry name" value="DctP_fam"/>
</dbReference>
<sequence length="335" mass="37770">MKKITLSLFLVGMAVICSACSIGTLGASGEEVKTMRLAVVTSEDRSLTKGLYKFQEIVEKKTNGKINVEVYPNGVLGGDREVLEGLQLNTIQGTTISTGPIAQFAPRFQIFDLPFLFPDKESAYDILDGPIGDELLKDLPEQNLIGLSYMENGFRQLTNNVKEIDSVEDIEGLDIRTLQNELHMDIWSELGANPTPISYTELYLALEQGTVDGQENPVGNVVTANFYEVQQYLTKTNHVYNASVFMVSKPFWESLTEKQREIMSKAAIQARDYQREINQKESEEAYDFLREKGMTITELAEEQRQEMIEAVQPVYEKYKPVVGEDLLNKVLKKVQ</sequence>
<keyword evidence="3 4" id="KW-0732">Signal</keyword>
<dbReference type="NCBIfam" id="TIGR00787">
    <property type="entry name" value="dctP"/>
    <property type="match status" value="1"/>
</dbReference>
<dbReference type="PIRSF" id="PIRSF006470">
    <property type="entry name" value="DctB"/>
    <property type="match status" value="1"/>
</dbReference>
<evidence type="ECO:0000256" key="1">
    <source>
        <dbReference type="ARBA" id="ARBA00009023"/>
    </source>
</evidence>
<keyword evidence="6" id="KW-1185">Reference proteome</keyword>